<dbReference type="CDD" id="cd01949">
    <property type="entry name" value="GGDEF"/>
    <property type="match status" value="1"/>
</dbReference>
<feature type="domain" description="GGDEF" evidence="4">
    <location>
        <begin position="50"/>
        <end position="183"/>
    </location>
</feature>
<evidence type="ECO:0000256" key="2">
    <source>
        <dbReference type="ARBA" id="ARBA00012528"/>
    </source>
</evidence>
<name>A0A090QIN8_9GAMM</name>
<evidence type="ECO:0000313" key="5">
    <source>
        <dbReference type="EMBL" id="GAL02801.1"/>
    </source>
</evidence>
<dbReference type="EC" id="2.7.7.65" evidence="2"/>
<dbReference type="FunFam" id="3.30.70.270:FF:000001">
    <property type="entry name" value="Diguanylate cyclase domain protein"/>
    <property type="match status" value="1"/>
</dbReference>
<reference evidence="5 6" key="1">
    <citation type="journal article" date="2014" name="Genome Announc.">
        <title>Draft Genome Sequences of Two Vibrionaceae Species, Vibrio ponticus C121 and Photobacterium aphoticum C119, Isolated as Coral Reef Microbiota.</title>
        <authorList>
            <person name="Al-saari N."/>
            <person name="Meirelles P.M."/>
            <person name="Mino S."/>
            <person name="Suda W."/>
            <person name="Oshima K."/>
            <person name="Hattori M."/>
            <person name="Ohkuma M."/>
            <person name="Thompson F.L."/>
            <person name="Gomez-Gil B."/>
            <person name="Sawabe T."/>
            <person name="Sawabe T."/>
        </authorList>
    </citation>
    <scope>NUCLEOTIDE SEQUENCE [LARGE SCALE GENOMIC DNA]</scope>
    <source>
        <strain evidence="5 6">JCM 19237</strain>
    </source>
</reference>
<comment type="cofactor">
    <cofactor evidence="1">
        <name>Mg(2+)</name>
        <dbReference type="ChEBI" id="CHEBI:18420"/>
    </cofactor>
</comment>
<dbReference type="NCBIfam" id="TIGR00254">
    <property type="entry name" value="GGDEF"/>
    <property type="match status" value="1"/>
</dbReference>
<dbReference type="InterPro" id="IPR029787">
    <property type="entry name" value="Nucleotide_cyclase"/>
</dbReference>
<dbReference type="GO" id="GO:0052621">
    <property type="term" value="F:diguanylate cyclase activity"/>
    <property type="evidence" value="ECO:0007669"/>
    <property type="project" value="UniProtKB-EC"/>
</dbReference>
<dbReference type="eggNOG" id="COG3706">
    <property type="taxonomic scope" value="Bacteria"/>
</dbReference>
<proteinExistence type="predicted"/>
<dbReference type="PANTHER" id="PTHR45138:SF9">
    <property type="entry name" value="DIGUANYLATE CYCLASE DGCM-RELATED"/>
    <property type="match status" value="1"/>
</dbReference>
<dbReference type="PROSITE" id="PS50887">
    <property type="entry name" value="GGDEF"/>
    <property type="match status" value="1"/>
</dbReference>
<dbReference type="SUPFAM" id="SSF55073">
    <property type="entry name" value="Nucleotide cyclase"/>
    <property type="match status" value="1"/>
</dbReference>
<accession>A0A090QIN8</accession>
<dbReference type="SMART" id="SM00267">
    <property type="entry name" value="GGDEF"/>
    <property type="match status" value="1"/>
</dbReference>
<evidence type="ECO:0000259" key="4">
    <source>
        <dbReference type="PROSITE" id="PS50887"/>
    </source>
</evidence>
<comment type="catalytic activity">
    <reaction evidence="3">
        <text>2 GTP = 3',3'-c-di-GMP + 2 diphosphate</text>
        <dbReference type="Rhea" id="RHEA:24898"/>
        <dbReference type="ChEBI" id="CHEBI:33019"/>
        <dbReference type="ChEBI" id="CHEBI:37565"/>
        <dbReference type="ChEBI" id="CHEBI:58805"/>
        <dbReference type="EC" id="2.7.7.65"/>
    </reaction>
</comment>
<dbReference type="PANTHER" id="PTHR45138">
    <property type="entry name" value="REGULATORY COMPONENTS OF SENSORY TRANSDUCTION SYSTEM"/>
    <property type="match status" value="1"/>
</dbReference>
<protein>
    <recommendedName>
        <fullName evidence="2">diguanylate cyclase</fullName>
        <ecNumber evidence="2">2.7.7.65</ecNumber>
    </recommendedName>
</protein>
<dbReference type="AlphaFoldDB" id="A0A090QIN8"/>
<comment type="caution">
    <text evidence="5">The sequence shown here is derived from an EMBL/GenBank/DDBJ whole genome shotgun (WGS) entry which is preliminary data.</text>
</comment>
<dbReference type="EMBL" id="BBMN01000001">
    <property type="protein sequence ID" value="GAL02801.1"/>
    <property type="molecule type" value="Genomic_DNA"/>
</dbReference>
<sequence>MAMIDITEKYNQYSQLEKTAYLDVLSGLTNRNGFDVILHQQSLKATQESSALSCLFIDLDDFKLINDCYGHQTGDTVIRQFADCCKHSIRKSDFIGRWGGEEFLILLPRTSEHFAKILAERLRWRISKLRIPTSEGMITLTISVGIRTQNNSDISLSQLLEDADLALSYAKRQGKNQVMTFSETASLTEEAFTISFMS</sequence>
<dbReference type="InterPro" id="IPR050469">
    <property type="entry name" value="Diguanylate_Cyclase"/>
</dbReference>
<organism evidence="5 6">
    <name type="scientific">Photobacterium aphoticum</name>
    <dbReference type="NCBI Taxonomy" id="754436"/>
    <lineage>
        <taxon>Bacteria</taxon>
        <taxon>Pseudomonadati</taxon>
        <taxon>Pseudomonadota</taxon>
        <taxon>Gammaproteobacteria</taxon>
        <taxon>Vibrionales</taxon>
        <taxon>Vibrionaceae</taxon>
        <taxon>Photobacterium</taxon>
    </lineage>
</organism>
<evidence type="ECO:0000256" key="1">
    <source>
        <dbReference type="ARBA" id="ARBA00001946"/>
    </source>
</evidence>
<dbReference type="Gene3D" id="3.30.70.270">
    <property type="match status" value="1"/>
</dbReference>
<dbReference type="Pfam" id="PF00990">
    <property type="entry name" value="GGDEF"/>
    <property type="match status" value="1"/>
</dbReference>
<gene>
    <name evidence="5" type="ORF">JCM19237_5694</name>
</gene>
<dbReference type="STRING" id="754436.JCM19237_5694"/>
<evidence type="ECO:0000313" key="6">
    <source>
        <dbReference type="Proteomes" id="UP000029227"/>
    </source>
</evidence>
<dbReference type="InterPro" id="IPR043128">
    <property type="entry name" value="Rev_trsase/Diguanyl_cyclase"/>
</dbReference>
<dbReference type="Proteomes" id="UP000029227">
    <property type="component" value="Unassembled WGS sequence"/>
</dbReference>
<dbReference type="InterPro" id="IPR000160">
    <property type="entry name" value="GGDEF_dom"/>
</dbReference>
<evidence type="ECO:0000256" key="3">
    <source>
        <dbReference type="ARBA" id="ARBA00034247"/>
    </source>
</evidence>